<feature type="compositionally biased region" description="Basic and acidic residues" evidence="1">
    <location>
        <begin position="71"/>
        <end position="82"/>
    </location>
</feature>
<keyword evidence="3" id="KW-1185">Reference proteome</keyword>
<proteinExistence type="predicted"/>
<protein>
    <submittedName>
        <fullName evidence="2">Uncharacterized protein</fullName>
    </submittedName>
</protein>
<evidence type="ECO:0000313" key="2">
    <source>
        <dbReference type="EMBL" id="CAE7325029.1"/>
    </source>
</evidence>
<gene>
    <name evidence="2" type="ORF">SNAT2548_LOCUS17014</name>
</gene>
<dbReference type="EMBL" id="CAJNDS010002099">
    <property type="protein sequence ID" value="CAE7325029.1"/>
    <property type="molecule type" value="Genomic_DNA"/>
</dbReference>
<feature type="compositionally biased region" description="Basic and acidic residues" evidence="1">
    <location>
        <begin position="1"/>
        <end position="13"/>
    </location>
</feature>
<feature type="compositionally biased region" description="Basic residues" evidence="1">
    <location>
        <begin position="29"/>
        <end position="38"/>
    </location>
</feature>
<sequence>MEMLGRGKEERQQSGRPGASQLAADRRGPQRQRQRFRARATNDQAGRPAPKHEVKVAGSCTAGTGTGTKEPQTKRAAERSPDLAEIGQCQPSCESVLAKAHTPGARDRAQHNPPSSPNNPPSRQTTRCAKKKMREGQQEGTTRTKDAVWPAVTRRYLGGCG</sequence>
<feature type="region of interest" description="Disordered" evidence="1">
    <location>
        <begin position="1"/>
        <end position="147"/>
    </location>
</feature>
<name>A0A812NKD5_9DINO</name>
<reference evidence="2" key="1">
    <citation type="submission" date="2021-02" db="EMBL/GenBank/DDBJ databases">
        <authorList>
            <person name="Dougan E. K."/>
            <person name="Rhodes N."/>
            <person name="Thang M."/>
            <person name="Chan C."/>
        </authorList>
    </citation>
    <scope>NUCLEOTIDE SEQUENCE</scope>
</reference>
<accession>A0A812NKD5</accession>
<dbReference type="AlphaFoldDB" id="A0A812NKD5"/>
<evidence type="ECO:0000313" key="3">
    <source>
        <dbReference type="Proteomes" id="UP000604046"/>
    </source>
</evidence>
<feature type="compositionally biased region" description="Basic and acidic residues" evidence="1">
    <location>
        <begin position="134"/>
        <end position="146"/>
    </location>
</feature>
<dbReference type="Proteomes" id="UP000604046">
    <property type="component" value="Unassembled WGS sequence"/>
</dbReference>
<comment type="caution">
    <text evidence="2">The sequence shown here is derived from an EMBL/GenBank/DDBJ whole genome shotgun (WGS) entry which is preliminary data.</text>
</comment>
<organism evidence="2 3">
    <name type="scientific">Symbiodinium natans</name>
    <dbReference type="NCBI Taxonomy" id="878477"/>
    <lineage>
        <taxon>Eukaryota</taxon>
        <taxon>Sar</taxon>
        <taxon>Alveolata</taxon>
        <taxon>Dinophyceae</taxon>
        <taxon>Suessiales</taxon>
        <taxon>Symbiodiniaceae</taxon>
        <taxon>Symbiodinium</taxon>
    </lineage>
</organism>
<evidence type="ECO:0000256" key="1">
    <source>
        <dbReference type="SAM" id="MobiDB-lite"/>
    </source>
</evidence>